<evidence type="ECO:0000313" key="1">
    <source>
        <dbReference type="EMBL" id="EFE20969.1"/>
    </source>
</evidence>
<dbReference type="Proteomes" id="UP000003692">
    <property type="component" value="Unassembled WGS sequence"/>
</dbReference>
<sequence>MPISDNTLIGIYSDKHLTTLETWSITNDEKVLYTKVINSKDNKWSASRSMTGDVVGKCGSK</sequence>
<name>D4FB89_EDWTA</name>
<organism evidence="1 2">
    <name type="scientific">Edwardsiella tarda ATCC 23685</name>
    <dbReference type="NCBI Taxonomy" id="500638"/>
    <lineage>
        <taxon>Bacteria</taxon>
        <taxon>Pseudomonadati</taxon>
        <taxon>Pseudomonadota</taxon>
        <taxon>Gammaproteobacteria</taxon>
        <taxon>Enterobacterales</taxon>
        <taxon>Hafniaceae</taxon>
        <taxon>Edwardsiella</taxon>
    </lineage>
</organism>
<dbReference type="AlphaFoldDB" id="D4FB89"/>
<accession>D4FB89</accession>
<dbReference type="HOGENOM" id="CLU_2915118_0_0_6"/>
<dbReference type="EMBL" id="ADGK01000362">
    <property type="protein sequence ID" value="EFE20969.1"/>
    <property type="molecule type" value="Genomic_DNA"/>
</dbReference>
<evidence type="ECO:0000313" key="2">
    <source>
        <dbReference type="Proteomes" id="UP000003692"/>
    </source>
</evidence>
<gene>
    <name evidence="1" type="ORF">EDWATA_04060</name>
</gene>
<protein>
    <submittedName>
        <fullName evidence="1">Uncharacterized protein</fullName>
    </submittedName>
</protein>
<comment type="caution">
    <text evidence="1">The sequence shown here is derived from an EMBL/GenBank/DDBJ whole genome shotgun (WGS) entry which is preliminary data.</text>
</comment>
<proteinExistence type="predicted"/>
<reference evidence="1 2" key="1">
    <citation type="submission" date="2010-02" db="EMBL/GenBank/DDBJ databases">
        <authorList>
            <person name="Weinstock G."/>
            <person name="Sodergren E."/>
            <person name="Clifton S."/>
            <person name="Fulton L."/>
            <person name="Fulton B."/>
            <person name="Courtney L."/>
            <person name="Fronick C."/>
            <person name="Harrison M."/>
            <person name="Strong C."/>
            <person name="Farmer C."/>
            <person name="Delahaunty K."/>
            <person name="Markovic C."/>
            <person name="Hall O."/>
            <person name="Minx P."/>
            <person name="Tomlinson C."/>
            <person name="Mitreva M."/>
            <person name="Nelson J."/>
            <person name="Hou S."/>
            <person name="Wollam A."/>
            <person name="Pepin K.H."/>
            <person name="Johnson M."/>
            <person name="Bhonagiri V."/>
            <person name="Zhang X."/>
            <person name="Suruliraj S."/>
            <person name="Warren W."/>
            <person name="Chinwalla A."/>
            <person name="Mardis E.R."/>
            <person name="Wilson R.K."/>
        </authorList>
    </citation>
    <scope>NUCLEOTIDE SEQUENCE [LARGE SCALE GENOMIC DNA]</scope>
    <source>
        <strain evidence="1 2">ATCC 23685</strain>
    </source>
</reference>